<dbReference type="CDD" id="cd00096">
    <property type="entry name" value="Ig"/>
    <property type="match status" value="1"/>
</dbReference>
<evidence type="ECO:0000256" key="7">
    <source>
        <dbReference type="SAM" id="SignalP"/>
    </source>
</evidence>
<evidence type="ECO:0000256" key="4">
    <source>
        <dbReference type="ARBA" id="ARBA00023180"/>
    </source>
</evidence>
<organism evidence="9 10">
    <name type="scientific">Odontophorus gujanensis</name>
    <name type="common">marbled wood quail</name>
    <dbReference type="NCBI Taxonomy" id="886794"/>
    <lineage>
        <taxon>Eukaryota</taxon>
        <taxon>Metazoa</taxon>
        <taxon>Chordata</taxon>
        <taxon>Craniata</taxon>
        <taxon>Vertebrata</taxon>
        <taxon>Euteleostomi</taxon>
        <taxon>Archelosauria</taxon>
        <taxon>Archosauria</taxon>
        <taxon>Dinosauria</taxon>
        <taxon>Saurischia</taxon>
        <taxon>Theropoda</taxon>
        <taxon>Coelurosauria</taxon>
        <taxon>Aves</taxon>
        <taxon>Neognathae</taxon>
        <taxon>Galloanserae</taxon>
        <taxon>Galliformes</taxon>
        <taxon>Odontophoridae</taxon>
        <taxon>Odontophorus</taxon>
    </lineage>
</organism>
<dbReference type="InterPro" id="IPR007110">
    <property type="entry name" value="Ig-like_dom"/>
</dbReference>
<keyword evidence="4" id="KW-0325">Glycoprotein</keyword>
<dbReference type="GO" id="GO:0016020">
    <property type="term" value="C:membrane"/>
    <property type="evidence" value="ECO:0007669"/>
    <property type="project" value="UniProtKB-SubCell"/>
</dbReference>
<feature type="transmembrane region" description="Helical" evidence="6">
    <location>
        <begin position="231"/>
        <end position="251"/>
    </location>
</feature>
<dbReference type="InterPro" id="IPR013098">
    <property type="entry name" value="Ig_I-set"/>
</dbReference>
<feature type="region of interest" description="Disordered" evidence="5">
    <location>
        <begin position="383"/>
        <end position="403"/>
    </location>
</feature>
<evidence type="ECO:0000256" key="6">
    <source>
        <dbReference type="SAM" id="Phobius"/>
    </source>
</evidence>
<evidence type="ECO:0000313" key="10">
    <source>
        <dbReference type="Proteomes" id="UP000522663"/>
    </source>
</evidence>
<dbReference type="InterPro" id="IPR036179">
    <property type="entry name" value="Ig-like_dom_sf"/>
</dbReference>
<feature type="transmembrane region" description="Helical" evidence="6">
    <location>
        <begin position="263"/>
        <end position="289"/>
    </location>
</feature>
<keyword evidence="3 6" id="KW-0472">Membrane</keyword>
<protein>
    <submittedName>
        <fullName evidence="9">CD48 protein</fullName>
    </submittedName>
</protein>
<dbReference type="Proteomes" id="UP000522663">
    <property type="component" value="Unassembled WGS sequence"/>
</dbReference>
<dbReference type="Gene3D" id="2.60.40.10">
    <property type="entry name" value="Immunoglobulins"/>
    <property type="match status" value="2"/>
</dbReference>
<dbReference type="PANTHER" id="PTHR12080">
    <property type="entry name" value="SIGNALING LYMPHOCYTIC ACTIVATION MOLECULE"/>
    <property type="match status" value="1"/>
</dbReference>
<dbReference type="AlphaFoldDB" id="A0A7K9YLG5"/>
<evidence type="ECO:0000256" key="1">
    <source>
        <dbReference type="ARBA" id="ARBA00004370"/>
    </source>
</evidence>
<dbReference type="Pfam" id="PF07679">
    <property type="entry name" value="I-set"/>
    <property type="match status" value="1"/>
</dbReference>
<evidence type="ECO:0000313" key="9">
    <source>
        <dbReference type="EMBL" id="NXJ09869.1"/>
    </source>
</evidence>
<feature type="chain" id="PRO_5029840623" evidence="7">
    <location>
        <begin position="23"/>
        <end position="403"/>
    </location>
</feature>
<proteinExistence type="predicted"/>
<accession>A0A7K9YLG5</accession>
<keyword evidence="6" id="KW-0812">Transmembrane</keyword>
<evidence type="ECO:0000256" key="3">
    <source>
        <dbReference type="ARBA" id="ARBA00023136"/>
    </source>
</evidence>
<feature type="non-terminal residue" evidence="9">
    <location>
        <position position="403"/>
    </location>
</feature>
<dbReference type="GO" id="GO:0005911">
    <property type="term" value="C:cell-cell junction"/>
    <property type="evidence" value="ECO:0007669"/>
    <property type="project" value="TreeGrafter"/>
</dbReference>
<dbReference type="EMBL" id="VXAB01006856">
    <property type="protein sequence ID" value="NXJ09869.1"/>
    <property type="molecule type" value="Genomic_DNA"/>
</dbReference>
<name>A0A7K9YLG5_9GALL</name>
<feature type="domain" description="Ig-like" evidence="8">
    <location>
        <begin position="130"/>
        <end position="217"/>
    </location>
</feature>
<dbReference type="InterPro" id="IPR015631">
    <property type="entry name" value="CD2/SLAM_rcpt"/>
</dbReference>
<feature type="transmembrane region" description="Helical" evidence="6">
    <location>
        <begin position="337"/>
        <end position="360"/>
    </location>
</feature>
<sequence>LTQHASIWFPDLLLLSLRSSLGVEVTERKLAAEGSSVMMHAPTISNVNITEWEYIEGTTPKVILQYYANLQDPVIYSAYEGRVVFYQTNGSLLLQQLRKADSGVYKATVDLMEDKARTTILEVIEPVPQPKLLNSLDLDGFLIKLTCLLPNGTTAAVSWNKDGHPLPPRNLLPFFNNQLLHDPTMLWIRKGEKSDCGSYSCNVSNAVSWKEATFNLTEAGLLPPFHAALKITVVALVLAVIAAVSFVIWLLQPGKHRLGKEVWAWLTRSITGLLGISCLLLFVTSVIWMQEEGPSAAFILHGLCFLAAVITMVLMAQLLTLLTVSLAERGCSEPVDVIASCILAVLVALLLLLFSFWLPWGLMAHQRLSLVFLQVKEGRDQNRDKESKLSLQHPGDDVAQELR</sequence>
<keyword evidence="6" id="KW-1133">Transmembrane helix</keyword>
<feature type="signal peptide" evidence="7">
    <location>
        <begin position="1"/>
        <end position="22"/>
    </location>
</feature>
<feature type="non-terminal residue" evidence="9">
    <location>
        <position position="1"/>
    </location>
</feature>
<dbReference type="SUPFAM" id="SSF48726">
    <property type="entry name" value="Immunoglobulin"/>
    <property type="match status" value="2"/>
</dbReference>
<evidence type="ECO:0000259" key="8">
    <source>
        <dbReference type="PROSITE" id="PS50835"/>
    </source>
</evidence>
<gene>
    <name evidence="9" type="primary">Cd48_0</name>
    <name evidence="9" type="ORF">ODOGUJ_R06789</name>
</gene>
<comment type="subcellular location">
    <subcellularLocation>
        <location evidence="1">Membrane</location>
    </subcellularLocation>
</comment>
<evidence type="ECO:0000256" key="5">
    <source>
        <dbReference type="SAM" id="MobiDB-lite"/>
    </source>
</evidence>
<dbReference type="OrthoDB" id="6353782at2759"/>
<comment type="caution">
    <text evidence="9">The sequence shown here is derived from an EMBL/GenBank/DDBJ whole genome shotgun (WGS) entry which is preliminary data.</text>
</comment>
<dbReference type="PANTHER" id="PTHR12080:SF59">
    <property type="entry name" value="HEPATIC AND GLIAL CELL ADHESION MOLECULE"/>
    <property type="match status" value="1"/>
</dbReference>
<keyword evidence="2 7" id="KW-0732">Signal</keyword>
<reference evidence="9 10" key="1">
    <citation type="submission" date="2019-09" db="EMBL/GenBank/DDBJ databases">
        <title>Bird 10,000 Genomes (B10K) Project - Family phase.</title>
        <authorList>
            <person name="Zhang G."/>
        </authorList>
    </citation>
    <scope>NUCLEOTIDE SEQUENCE [LARGE SCALE GENOMIC DNA]</scope>
    <source>
        <strain evidence="9">B10K-DU-001-53</strain>
        <tissue evidence="9">Muscle</tissue>
    </source>
</reference>
<dbReference type="InterPro" id="IPR013783">
    <property type="entry name" value="Ig-like_fold"/>
</dbReference>
<dbReference type="PROSITE" id="PS50835">
    <property type="entry name" value="IG_LIKE"/>
    <property type="match status" value="1"/>
</dbReference>
<keyword evidence="10" id="KW-1185">Reference proteome</keyword>
<feature type="transmembrane region" description="Helical" evidence="6">
    <location>
        <begin position="295"/>
        <end position="325"/>
    </location>
</feature>
<evidence type="ECO:0000256" key="2">
    <source>
        <dbReference type="ARBA" id="ARBA00022729"/>
    </source>
</evidence>